<name>A0A7J0BPU7_9BACT</name>
<reference evidence="2 3" key="1">
    <citation type="submission" date="2020-05" db="EMBL/GenBank/DDBJ databases">
        <title>Draft genome sequence of Desulfovibrio psychrotolerans JS1T.</title>
        <authorList>
            <person name="Ueno A."/>
            <person name="Tamazawa S."/>
            <person name="Tamamura S."/>
            <person name="Murakami T."/>
            <person name="Kiyama T."/>
            <person name="Inomata H."/>
            <person name="Amano Y."/>
            <person name="Miyakawa K."/>
            <person name="Tamaki H."/>
            <person name="Naganuma T."/>
            <person name="Kaneko K."/>
        </authorList>
    </citation>
    <scope>NUCLEOTIDE SEQUENCE [LARGE SCALE GENOMIC DNA]</scope>
    <source>
        <strain evidence="2 3">JS1</strain>
    </source>
</reference>
<dbReference type="Pfam" id="PF03479">
    <property type="entry name" value="PCC"/>
    <property type="match status" value="1"/>
</dbReference>
<dbReference type="PANTHER" id="PTHR34988:SF1">
    <property type="entry name" value="DNA-BINDING PROTEIN"/>
    <property type="match status" value="1"/>
</dbReference>
<dbReference type="PROSITE" id="PS51742">
    <property type="entry name" value="PPC"/>
    <property type="match status" value="1"/>
</dbReference>
<comment type="caution">
    <text evidence="2">The sequence shown here is derived from an EMBL/GenBank/DDBJ whole genome shotgun (WGS) entry which is preliminary data.</text>
</comment>
<proteinExistence type="predicted"/>
<evidence type="ECO:0000313" key="2">
    <source>
        <dbReference type="EMBL" id="GFM35679.1"/>
    </source>
</evidence>
<dbReference type="Proteomes" id="UP000503820">
    <property type="component" value="Unassembled WGS sequence"/>
</dbReference>
<evidence type="ECO:0000313" key="3">
    <source>
        <dbReference type="Proteomes" id="UP000503820"/>
    </source>
</evidence>
<dbReference type="Gene3D" id="3.30.1330.80">
    <property type="entry name" value="Hypothetical protein, similar to alpha- acetolactate decarboxylase, domain 2"/>
    <property type="match status" value="1"/>
</dbReference>
<keyword evidence="3" id="KW-1185">Reference proteome</keyword>
<sequence length="147" mass="15299">MKSAQGSMGRVFVLRLEDGDSLPGCIEEFARQNGIAGGLVALVGGIGSGTLVTGPEDGAAAHITPMLRLFSQVHEAAALGTLFPDSSGHPRLHMHAALGRGDSALVGCIRQGIDVWKIAEVVILEITGSGMTRKLDPAFNLELLSPE</sequence>
<dbReference type="EMBL" id="BLVP01000001">
    <property type="protein sequence ID" value="GFM35679.1"/>
    <property type="molecule type" value="Genomic_DNA"/>
</dbReference>
<dbReference type="AlphaFoldDB" id="A0A7J0BPU7"/>
<evidence type="ECO:0000259" key="1">
    <source>
        <dbReference type="PROSITE" id="PS51742"/>
    </source>
</evidence>
<organism evidence="2 3">
    <name type="scientific">Desulfovibrio psychrotolerans</name>
    <dbReference type="NCBI Taxonomy" id="415242"/>
    <lineage>
        <taxon>Bacteria</taxon>
        <taxon>Pseudomonadati</taxon>
        <taxon>Thermodesulfobacteriota</taxon>
        <taxon>Desulfovibrionia</taxon>
        <taxon>Desulfovibrionales</taxon>
        <taxon>Desulfovibrionaceae</taxon>
        <taxon>Desulfovibrio</taxon>
    </lineage>
</organism>
<dbReference type="InterPro" id="IPR005175">
    <property type="entry name" value="PPC_dom"/>
</dbReference>
<gene>
    <name evidence="2" type="ORF">DSM19430T_03630</name>
</gene>
<dbReference type="RefSeq" id="WP_174408370.1">
    <property type="nucleotide sequence ID" value="NZ_BLVP01000001.1"/>
</dbReference>
<feature type="domain" description="PPC" evidence="1">
    <location>
        <begin position="6"/>
        <end position="147"/>
    </location>
</feature>
<accession>A0A7J0BPU7</accession>
<dbReference type="SUPFAM" id="SSF117856">
    <property type="entry name" value="AF0104/ALDC/Ptd012-like"/>
    <property type="match status" value="1"/>
</dbReference>
<dbReference type="PANTHER" id="PTHR34988">
    <property type="entry name" value="PROTEIN, PUTATIVE-RELATED"/>
    <property type="match status" value="1"/>
</dbReference>
<dbReference type="CDD" id="cd11378">
    <property type="entry name" value="DUF296"/>
    <property type="match status" value="1"/>
</dbReference>
<protein>
    <recommendedName>
        <fullName evidence="1">PPC domain-containing protein</fullName>
    </recommendedName>
</protein>